<evidence type="ECO:0008006" key="4">
    <source>
        <dbReference type="Google" id="ProtNLM"/>
    </source>
</evidence>
<feature type="compositionally biased region" description="Low complexity" evidence="1">
    <location>
        <begin position="289"/>
        <end position="339"/>
    </location>
</feature>
<proteinExistence type="predicted"/>
<keyword evidence="3" id="KW-1185">Reference proteome</keyword>
<evidence type="ECO:0000256" key="1">
    <source>
        <dbReference type="SAM" id="MobiDB-lite"/>
    </source>
</evidence>
<reference evidence="2 3" key="1">
    <citation type="submission" date="2019-05" db="EMBL/GenBank/DDBJ databases">
        <title>Mycolicibacterium sphagni ENV482 genome assembly.</title>
        <authorList>
            <person name="Chen W."/>
            <person name="Faulkner N.W."/>
            <person name="Hyman M.R."/>
        </authorList>
    </citation>
    <scope>NUCLEOTIDE SEQUENCE [LARGE SCALE GENOMIC DNA]</scope>
    <source>
        <strain evidence="2 3">ENV482</strain>
    </source>
</reference>
<protein>
    <recommendedName>
        <fullName evidence="4">PE-PGRS family protein</fullName>
    </recommendedName>
</protein>
<comment type="caution">
    <text evidence="2">The sequence shown here is derived from an EMBL/GenBank/DDBJ whole genome shotgun (WGS) entry which is preliminary data.</text>
</comment>
<gene>
    <name evidence="2" type="ORF">FEG63_13395</name>
</gene>
<accession>A0ABX2JXJ3</accession>
<evidence type="ECO:0000313" key="2">
    <source>
        <dbReference type="EMBL" id="NTY60539.1"/>
    </source>
</evidence>
<evidence type="ECO:0000313" key="3">
    <source>
        <dbReference type="Proteomes" id="UP000708347"/>
    </source>
</evidence>
<dbReference type="Proteomes" id="UP000708347">
    <property type="component" value="Unassembled WGS sequence"/>
</dbReference>
<organism evidence="2 3">
    <name type="scientific">Mycolicibacterium sphagni</name>
    <dbReference type="NCBI Taxonomy" id="1786"/>
    <lineage>
        <taxon>Bacteria</taxon>
        <taxon>Bacillati</taxon>
        <taxon>Actinomycetota</taxon>
        <taxon>Actinomycetes</taxon>
        <taxon>Mycobacteriales</taxon>
        <taxon>Mycobacteriaceae</taxon>
        <taxon>Mycolicibacterium</taxon>
    </lineage>
</organism>
<sequence>MQLALNRTVTAGVAFVGASAIALTPIVAYSPALQLPSLRSAEVQMAAFVNPIEEWVQVIGTSFTNLSALGTQVQTDPTPILSKLAANFLANASTIADTASTLIGQAVATFAAIPQGLFDAATQVAAGHIAEAVQTIWGTAILPPVFLAVIPISAAIPIIQNAVQNVANVIGALGGVNLLLTGIAVISPIYATITQFGDSAQAVLDAASAGDLETAASEFINAPAKLVNAFLNGNDTTPGLLTPLDGVGGGGAIAALLKLRDAIADAITAPAAPASAAVKALSAKTVAPAEATSTGSENSNAAASSGATAGSAKAHGSVKAPAAGKTSTGKKAGASSSTGGEKGSGKAGSARHRGAA</sequence>
<name>A0ABX2JXJ3_9MYCO</name>
<dbReference type="RefSeq" id="WP_174398350.1">
    <property type="nucleotide sequence ID" value="NZ_VBSB01000008.1"/>
</dbReference>
<dbReference type="EMBL" id="VBSB01000008">
    <property type="protein sequence ID" value="NTY60539.1"/>
    <property type="molecule type" value="Genomic_DNA"/>
</dbReference>
<feature type="region of interest" description="Disordered" evidence="1">
    <location>
        <begin position="289"/>
        <end position="356"/>
    </location>
</feature>